<feature type="chain" id="PRO_5035820975" description="Citrate synthase" evidence="3">
    <location>
        <begin position="18"/>
        <end position="73"/>
    </location>
</feature>
<evidence type="ECO:0000256" key="3">
    <source>
        <dbReference type="SAM" id="SignalP"/>
    </source>
</evidence>
<dbReference type="PANTHER" id="PTHR11739">
    <property type="entry name" value="CITRATE SYNTHASE"/>
    <property type="match status" value="1"/>
</dbReference>
<dbReference type="Gene3D" id="1.10.230.10">
    <property type="entry name" value="Cytochrome P450-Terp, domain 2"/>
    <property type="match status" value="1"/>
</dbReference>
<keyword evidence="2" id="KW-0808">Transferase</keyword>
<reference evidence="4" key="2">
    <citation type="submission" date="2018-03" db="EMBL/GenBank/DDBJ databases">
        <title>The Triticum urartu genome reveals the dynamic nature of wheat genome evolution.</title>
        <authorList>
            <person name="Ling H."/>
            <person name="Ma B."/>
            <person name="Shi X."/>
            <person name="Liu H."/>
            <person name="Dong L."/>
            <person name="Sun H."/>
            <person name="Cao Y."/>
            <person name="Gao Q."/>
            <person name="Zheng S."/>
            <person name="Li Y."/>
            <person name="Yu Y."/>
            <person name="Du H."/>
            <person name="Qi M."/>
            <person name="Li Y."/>
            <person name="Yu H."/>
            <person name="Cui Y."/>
            <person name="Wang N."/>
            <person name="Chen C."/>
            <person name="Wu H."/>
            <person name="Zhao Y."/>
            <person name="Zhang J."/>
            <person name="Li Y."/>
            <person name="Zhou W."/>
            <person name="Zhang B."/>
            <person name="Hu W."/>
            <person name="Eijk M."/>
            <person name="Tang J."/>
            <person name="Witsenboer H."/>
            <person name="Zhao S."/>
            <person name="Li Z."/>
            <person name="Zhang A."/>
            <person name="Wang D."/>
            <person name="Liang C."/>
        </authorList>
    </citation>
    <scope>NUCLEOTIDE SEQUENCE [LARGE SCALE GENOMIC DNA]</scope>
    <source>
        <strain evidence="4">cv. G1812</strain>
    </source>
</reference>
<keyword evidence="3" id="KW-0732">Signal</keyword>
<reference evidence="4" key="3">
    <citation type="submission" date="2022-06" db="UniProtKB">
        <authorList>
            <consortium name="EnsemblPlants"/>
        </authorList>
    </citation>
    <scope>IDENTIFICATION</scope>
</reference>
<sequence length="73" mass="7961">MFLGAAVTCTILAGAGPQCSCVLATLYKVVPGYGHGVLRNTDPRYSCQREFILKYLPGDPLFQLERRSESPSP</sequence>
<dbReference type="GO" id="GO:0005759">
    <property type="term" value="C:mitochondrial matrix"/>
    <property type="evidence" value="ECO:0007669"/>
    <property type="project" value="TreeGrafter"/>
</dbReference>
<dbReference type="InterPro" id="IPR016143">
    <property type="entry name" value="Citrate_synth-like_sm_a-sub"/>
</dbReference>
<name>A0A8R7UZL0_TRIUA</name>
<evidence type="ECO:0000313" key="4">
    <source>
        <dbReference type="EnsemblPlants" id="TuG1812G0700000883.01.T01"/>
    </source>
</evidence>
<dbReference type="InterPro" id="IPR019810">
    <property type="entry name" value="Citrate_synthase_AS"/>
</dbReference>
<evidence type="ECO:0008006" key="6">
    <source>
        <dbReference type="Google" id="ProtNLM"/>
    </source>
</evidence>
<dbReference type="Gramene" id="TuG1812G0700000883.01.T01">
    <property type="protein sequence ID" value="TuG1812G0700000883.01.T01"/>
    <property type="gene ID" value="TuG1812G0700000883.01"/>
</dbReference>
<dbReference type="EnsemblPlants" id="TuG1812G0700000883.01.T01">
    <property type="protein sequence ID" value="TuG1812G0700000883.01.T01"/>
    <property type="gene ID" value="TuG1812G0700000883.01"/>
</dbReference>
<dbReference type="GO" id="GO:0006099">
    <property type="term" value="P:tricarboxylic acid cycle"/>
    <property type="evidence" value="ECO:0007669"/>
    <property type="project" value="TreeGrafter"/>
</dbReference>
<evidence type="ECO:0000256" key="2">
    <source>
        <dbReference type="ARBA" id="ARBA00022679"/>
    </source>
</evidence>
<dbReference type="GO" id="GO:0046912">
    <property type="term" value="F:acyltransferase activity, acyl groups converted into alkyl on transfer"/>
    <property type="evidence" value="ECO:0007669"/>
    <property type="project" value="InterPro"/>
</dbReference>
<accession>A0A8R7UZL0</accession>
<proteinExistence type="inferred from homology"/>
<evidence type="ECO:0000313" key="5">
    <source>
        <dbReference type="Proteomes" id="UP000015106"/>
    </source>
</evidence>
<keyword evidence="5" id="KW-1185">Reference proteome</keyword>
<dbReference type="PANTHER" id="PTHR11739:SF8">
    <property type="entry name" value="CITRATE SYNTHASE, MITOCHONDRIAL"/>
    <property type="match status" value="1"/>
</dbReference>
<dbReference type="PROSITE" id="PS00480">
    <property type="entry name" value="CITRATE_SYNTHASE"/>
    <property type="match status" value="1"/>
</dbReference>
<dbReference type="Proteomes" id="UP000015106">
    <property type="component" value="Chromosome 7"/>
</dbReference>
<feature type="signal peptide" evidence="3">
    <location>
        <begin position="1"/>
        <end position="17"/>
    </location>
</feature>
<organism evidence="4 5">
    <name type="scientific">Triticum urartu</name>
    <name type="common">Red wild einkorn</name>
    <name type="synonym">Crithodium urartu</name>
    <dbReference type="NCBI Taxonomy" id="4572"/>
    <lineage>
        <taxon>Eukaryota</taxon>
        <taxon>Viridiplantae</taxon>
        <taxon>Streptophyta</taxon>
        <taxon>Embryophyta</taxon>
        <taxon>Tracheophyta</taxon>
        <taxon>Spermatophyta</taxon>
        <taxon>Magnoliopsida</taxon>
        <taxon>Liliopsida</taxon>
        <taxon>Poales</taxon>
        <taxon>Poaceae</taxon>
        <taxon>BOP clade</taxon>
        <taxon>Pooideae</taxon>
        <taxon>Triticodae</taxon>
        <taxon>Triticeae</taxon>
        <taxon>Triticinae</taxon>
        <taxon>Triticum</taxon>
    </lineage>
</organism>
<dbReference type="SUPFAM" id="SSF48256">
    <property type="entry name" value="Citrate synthase"/>
    <property type="match status" value="1"/>
</dbReference>
<dbReference type="GO" id="GO:0005975">
    <property type="term" value="P:carbohydrate metabolic process"/>
    <property type="evidence" value="ECO:0007669"/>
    <property type="project" value="TreeGrafter"/>
</dbReference>
<protein>
    <recommendedName>
        <fullName evidence="6">Citrate synthase</fullName>
    </recommendedName>
</protein>
<dbReference type="InterPro" id="IPR036969">
    <property type="entry name" value="Citrate_synthase_sf"/>
</dbReference>
<comment type="similarity">
    <text evidence="1">Belongs to the citrate synthase family.</text>
</comment>
<dbReference type="Pfam" id="PF00285">
    <property type="entry name" value="Citrate_synt"/>
    <property type="match status" value="1"/>
</dbReference>
<evidence type="ECO:0000256" key="1">
    <source>
        <dbReference type="ARBA" id="ARBA00010566"/>
    </source>
</evidence>
<dbReference type="AlphaFoldDB" id="A0A8R7UZL0"/>
<reference evidence="5" key="1">
    <citation type="journal article" date="2013" name="Nature">
        <title>Draft genome of the wheat A-genome progenitor Triticum urartu.</title>
        <authorList>
            <person name="Ling H.Q."/>
            <person name="Zhao S."/>
            <person name="Liu D."/>
            <person name="Wang J."/>
            <person name="Sun H."/>
            <person name="Zhang C."/>
            <person name="Fan H."/>
            <person name="Li D."/>
            <person name="Dong L."/>
            <person name="Tao Y."/>
            <person name="Gao C."/>
            <person name="Wu H."/>
            <person name="Li Y."/>
            <person name="Cui Y."/>
            <person name="Guo X."/>
            <person name="Zheng S."/>
            <person name="Wang B."/>
            <person name="Yu K."/>
            <person name="Liang Q."/>
            <person name="Yang W."/>
            <person name="Lou X."/>
            <person name="Chen J."/>
            <person name="Feng M."/>
            <person name="Jian J."/>
            <person name="Zhang X."/>
            <person name="Luo G."/>
            <person name="Jiang Y."/>
            <person name="Liu J."/>
            <person name="Wang Z."/>
            <person name="Sha Y."/>
            <person name="Zhang B."/>
            <person name="Wu H."/>
            <person name="Tang D."/>
            <person name="Shen Q."/>
            <person name="Xue P."/>
            <person name="Zou S."/>
            <person name="Wang X."/>
            <person name="Liu X."/>
            <person name="Wang F."/>
            <person name="Yang Y."/>
            <person name="An X."/>
            <person name="Dong Z."/>
            <person name="Zhang K."/>
            <person name="Zhang X."/>
            <person name="Luo M.C."/>
            <person name="Dvorak J."/>
            <person name="Tong Y."/>
            <person name="Wang J."/>
            <person name="Yang H."/>
            <person name="Li Z."/>
            <person name="Wang D."/>
            <person name="Zhang A."/>
            <person name="Wang J."/>
        </authorList>
    </citation>
    <scope>NUCLEOTIDE SEQUENCE</scope>
    <source>
        <strain evidence="5">cv. G1812</strain>
    </source>
</reference>
<dbReference type="InterPro" id="IPR002020">
    <property type="entry name" value="Citrate_synthase"/>
</dbReference>